<reference evidence="2 3" key="1">
    <citation type="submission" date="2015-12" db="EMBL/GenBank/DDBJ databases">
        <title>Nitrous oxide reduction kinetics distinguish bacteria harboring typical versus atypical NosZ.</title>
        <authorList>
            <person name="Yoon S."/>
            <person name="Nissen S."/>
            <person name="Park D."/>
            <person name="Sanford R.A."/>
            <person name="Loeffler F.E."/>
        </authorList>
    </citation>
    <scope>NUCLEOTIDE SEQUENCE [LARGE SCALE GENOMIC DNA]</scope>
    <source>
        <strain evidence="2 3">ATCC BAA-841</strain>
    </source>
</reference>
<dbReference type="AlphaFoldDB" id="A0A133XMS8"/>
<keyword evidence="1" id="KW-1133">Transmembrane helix</keyword>
<evidence type="ECO:0000256" key="1">
    <source>
        <dbReference type="SAM" id="Phobius"/>
    </source>
</evidence>
<keyword evidence="3" id="KW-1185">Reference proteome</keyword>
<proteinExistence type="predicted"/>
<evidence type="ECO:0000313" key="2">
    <source>
        <dbReference type="EMBL" id="KXB32236.1"/>
    </source>
</evidence>
<comment type="caution">
    <text evidence="2">The sequence shown here is derived from an EMBL/GenBank/DDBJ whole genome shotgun (WGS) entry which is preliminary data.</text>
</comment>
<sequence length="67" mass="7009">MDIWTKLTEFLACGLLVLPATLGFGLDSFEVFAISLGLMQLLLIGVTVGAPTAPPPAAKDEPSDTPH</sequence>
<evidence type="ECO:0000313" key="3">
    <source>
        <dbReference type="Proteomes" id="UP000070186"/>
    </source>
</evidence>
<keyword evidence="1" id="KW-0472">Membrane</keyword>
<dbReference type="RefSeq" id="WP_066880850.1">
    <property type="nucleotide sequence ID" value="NZ_LODL01000007.1"/>
</dbReference>
<name>A0A133XMS8_9RHOO</name>
<gene>
    <name evidence="2" type="ORF">AT959_04045</name>
</gene>
<accession>A0A133XMS8</accession>
<dbReference type="EMBL" id="LODL01000007">
    <property type="protein sequence ID" value="KXB32236.1"/>
    <property type="molecule type" value="Genomic_DNA"/>
</dbReference>
<protein>
    <submittedName>
        <fullName evidence="2">Uncharacterized protein</fullName>
    </submittedName>
</protein>
<feature type="transmembrane region" description="Helical" evidence="1">
    <location>
        <begin position="33"/>
        <end position="53"/>
    </location>
</feature>
<dbReference type="Proteomes" id="UP000070186">
    <property type="component" value="Unassembled WGS sequence"/>
</dbReference>
<dbReference type="STRING" id="281362.AT959_04045"/>
<organism evidence="2 3">
    <name type="scientific">Dechloromonas denitrificans</name>
    <dbReference type="NCBI Taxonomy" id="281362"/>
    <lineage>
        <taxon>Bacteria</taxon>
        <taxon>Pseudomonadati</taxon>
        <taxon>Pseudomonadota</taxon>
        <taxon>Betaproteobacteria</taxon>
        <taxon>Rhodocyclales</taxon>
        <taxon>Azonexaceae</taxon>
        <taxon>Dechloromonas</taxon>
    </lineage>
</organism>
<keyword evidence="1" id="KW-0812">Transmembrane</keyword>